<dbReference type="STRING" id="377629.TERTU_3582"/>
<dbReference type="Proteomes" id="UP000009080">
    <property type="component" value="Chromosome"/>
</dbReference>
<dbReference type="EMBL" id="CP001614">
    <property type="protein sequence ID" value="ACR13468.1"/>
    <property type="molecule type" value="Genomic_DNA"/>
</dbReference>
<organism evidence="1 2">
    <name type="scientific">Teredinibacter turnerae (strain ATCC 39867 / T7901)</name>
    <dbReference type="NCBI Taxonomy" id="377629"/>
    <lineage>
        <taxon>Bacteria</taxon>
        <taxon>Pseudomonadati</taxon>
        <taxon>Pseudomonadota</taxon>
        <taxon>Gammaproteobacteria</taxon>
        <taxon>Cellvibrionales</taxon>
        <taxon>Cellvibrionaceae</taxon>
        <taxon>Teredinibacter</taxon>
    </lineage>
</organism>
<dbReference type="RefSeq" id="WP_015819582.1">
    <property type="nucleotide sequence ID" value="NC_012997.1"/>
</dbReference>
<dbReference type="KEGG" id="ttu:TERTU_3582"/>
<dbReference type="Pfam" id="PF04351">
    <property type="entry name" value="PilP"/>
    <property type="match status" value="1"/>
</dbReference>
<sequence>MLRVRTHLGLVAVVLLLGGCDTGNDSDLDAYIAEVKQRPAGSIEALPGFRPYESFVYSAARLRSPFELPVDVERRIYSQSSSDVKPDFNREKEYLEGFDLSSLRMVGTLEKGGTLWALVRDDAGMINWVTDGNYIGKNHGKIIETTESKIEILEIVSDGLDGWVERPSVLALSEKE</sequence>
<accession>C5BRK0</accession>
<dbReference type="OrthoDB" id="5296580at2"/>
<name>C5BRK0_TERTT</name>
<dbReference type="GeneID" id="58410926"/>
<dbReference type="HOGENOM" id="CLU_109321_1_0_6"/>
<proteinExistence type="predicted"/>
<gene>
    <name evidence="1" type="ordered locus">TERTU_3582</name>
</gene>
<dbReference type="AlphaFoldDB" id="C5BRK0"/>
<evidence type="ECO:0000313" key="2">
    <source>
        <dbReference type="Proteomes" id="UP000009080"/>
    </source>
</evidence>
<evidence type="ECO:0000313" key="1">
    <source>
        <dbReference type="EMBL" id="ACR13468.1"/>
    </source>
</evidence>
<protein>
    <submittedName>
        <fullName evidence="1">Type 4 fimbrial biogenesis protein PilP</fullName>
    </submittedName>
</protein>
<dbReference type="Gene3D" id="2.30.30.830">
    <property type="match status" value="1"/>
</dbReference>
<dbReference type="PROSITE" id="PS51257">
    <property type="entry name" value="PROKAR_LIPOPROTEIN"/>
    <property type="match status" value="1"/>
</dbReference>
<reference evidence="1 2" key="1">
    <citation type="journal article" date="2009" name="PLoS ONE">
        <title>The complete genome of Teredinibacter turnerae T7901: an intracellular endosymbiont of marine wood-boring bivalves (shipworms).</title>
        <authorList>
            <person name="Yang J.C."/>
            <person name="Madupu R."/>
            <person name="Durkin A.S."/>
            <person name="Ekborg N.A."/>
            <person name="Pedamallu C.S."/>
            <person name="Hostetler J.B."/>
            <person name="Radune D."/>
            <person name="Toms B.S."/>
            <person name="Henrissat B."/>
            <person name="Coutinho P.M."/>
            <person name="Schwarz S."/>
            <person name="Field L."/>
            <person name="Trindade-Silva A.E."/>
            <person name="Soares C.A.G."/>
            <person name="Elshahawi S."/>
            <person name="Hanora A."/>
            <person name="Schmidt E.W."/>
            <person name="Haygood M.G."/>
            <person name="Posfai J."/>
            <person name="Benner J."/>
            <person name="Madinger C."/>
            <person name="Nove J."/>
            <person name="Anton B."/>
            <person name="Chaudhary K."/>
            <person name="Foster J."/>
            <person name="Holman A."/>
            <person name="Kumar S."/>
            <person name="Lessard P.A."/>
            <person name="Luyten Y.A."/>
            <person name="Slatko B."/>
            <person name="Wood N."/>
            <person name="Wu B."/>
            <person name="Teplitski M."/>
            <person name="Mougous J.D."/>
            <person name="Ward N."/>
            <person name="Eisen J.A."/>
            <person name="Badger J.H."/>
            <person name="Distel D.L."/>
        </authorList>
    </citation>
    <scope>NUCLEOTIDE SEQUENCE [LARGE SCALE GENOMIC DNA]</scope>
    <source>
        <strain evidence="2">ATCC 39867 / T7901</strain>
    </source>
</reference>
<dbReference type="InterPro" id="IPR007446">
    <property type="entry name" value="PilP"/>
</dbReference>
<keyword evidence="2" id="KW-1185">Reference proteome</keyword>
<dbReference type="eggNOG" id="COG3168">
    <property type="taxonomic scope" value="Bacteria"/>
</dbReference>
<dbReference type="PIRSF" id="PIRSF016481">
    <property type="entry name" value="Pilus_assembly_PilP"/>
    <property type="match status" value="1"/>
</dbReference>